<keyword evidence="2 4" id="KW-0689">Ribosomal protein</keyword>
<dbReference type="PANTHER" id="PTHR13501">
    <property type="entry name" value="CHLOROPLAST 50S RIBOSOMAL PROTEIN L22-RELATED"/>
    <property type="match status" value="1"/>
</dbReference>
<evidence type="ECO:0000313" key="6">
    <source>
        <dbReference type="Proteomes" id="UP001190700"/>
    </source>
</evidence>
<dbReference type="SUPFAM" id="SSF54843">
    <property type="entry name" value="Ribosomal protein L22"/>
    <property type="match status" value="1"/>
</dbReference>
<dbReference type="CDD" id="cd00336">
    <property type="entry name" value="Ribosomal_L22"/>
    <property type="match status" value="1"/>
</dbReference>
<dbReference type="InterPro" id="IPR036394">
    <property type="entry name" value="Ribosomal_uL22_sf"/>
</dbReference>
<proteinExistence type="inferred from homology"/>
<dbReference type="AlphaFoldDB" id="A0AAE0BQH0"/>
<dbReference type="PANTHER" id="PTHR13501:SF10">
    <property type="entry name" value="LARGE RIBOSOMAL SUBUNIT PROTEIN UL22M"/>
    <property type="match status" value="1"/>
</dbReference>
<evidence type="ECO:0000256" key="2">
    <source>
        <dbReference type="ARBA" id="ARBA00022980"/>
    </source>
</evidence>
<dbReference type="Pfam" id="PF00237">
    <property type="entry name" value="Ribosomal_L22"/>
    <property type="match status" value="1"/>
</dbReference>
<dbReference type="InterPro" id="IPR047867">
    <property type="entry name" value="Ribosomal_uL22_bac/org-type"/>
</dbReference>
<dbReference type="Proteomes" id="UP001190700">
    <property type="component" value="Unassembled WGS sequence"/>
</dbReference>
<reference evidence="5 6" key="1">
    <citation type="journal article" date="2015" name="Genome Biol. Evol.">
        <title>Comparative Genomics of a Bacterivorous Green Alga Reveals Evolutionary Causalities and Consequences of Phago-Mixotrophic Mode of Nutrition.</title>
        <authorList>
            <person name="Burns J.A."/>
            <person name="Paasch A."/>
            <person name="Narechania A."/>
            <person name="Kim E."/>
        </authorList>
    </citation>
    <scope>NUCLEOTIDE SEQUENCE [LARGE SCALE GENOMIC DNA]</scope>
    <source>
        <strain evidence="5 6">PLY_AMNH</strain>
    </source>
</reference>
<dbReference type="InterPro" id="IPR001063">
    <property type="entry name" value="Ribosomal_uL22"/>
</dbReference>
<protein>
    <recommendedName>
        <fullName evidence="7">50S ribosomal protein L22, chloroplastic</fullName>
    </recommendedName>
</protein>
<comment type="caution">
    <text evidence="5">The sequence shown here is derived from an EMBL/GenBank/DDBJ whole genome shotgun (WGS) entry which is preliminary data.</text>
</comment>
<keyword evidence="6" id="KW-1185">Reference proteome</keyword>
<gene>
    <name evidence="5" type="ORF">CYMTET_50223</name>
</gene>
<evidence type="ECO:0000313" key="5">
    <source>
        <dbReference type="EMBL" id="KAK3239877.1"/>
    </source>
</evidence>
<dbReference type="PROSITE" id="PS00464">
    <property type="entry name" value="RIBOSOMAL_L22"/>
    <property type="match status" value="1"/>
</dbReference>
<keyword evidence="3 4" id="KW-0687">Ribonucleoprotein</keyword>
<sequence>MIRVTQLRGLTVRDALIQCDLSPKKSLALCKKVSLLRTRSKAFELIKDCVANAVNTHGLDKDKLIVGKILANKGVYMKRVDFRGRGRTTMLKKYRSHLEVEVHEVRDFSKVQRRVYLRKDYGPRPHFDPKPPPPKLFV</sequence>
<dbReference type="GO" id="GO:0006412">
    <property type="term" value="P:translation"/>
    <property type="evidence" value="ECO:0007669"/>
    <property type="project" value="InterPro"/>
</dbReference>
<accession>A0AAE0BQH0</accession>
<dbReference type="GO" id="GO:0003735">
    <property type="term" value="F:structural constituent of ribosome"/>
    <property type="evidence" value="ECO:0007669"/>
    <property type="project" value="InterPro"/>
</dbReference>
<dbReference type="Gene3D" id="3.90.470.10">
    <property type="entry name" value="Ribosomal protein L22/L17"/>
    <property type="match status" value="1"/>
</dbReference>
<comment type="similarity">
    <text evidence="1 4">Belongs to the universal ribosomal protein uL22 family.</text>
</comment>
<evidence type="ECO:0000256" key="3">
    <source>
        <dbReference type="ARBA" id="ARBA00023274"/>
    </source>
</evidence>
<dbReference type="GO" id="GO:0015934">
    <property type="term" value="C:large ribosomal subunit"/>
    <property type="evidence" value="ECO:0007669"/>
    <property type="project" value="InterPro"/>
</dbReference>
<evidence type="ECO:0000256" key="1">
    <source>
        <dbReference type="ARBA" id="ARBA00009451"/>
    </source>
</evidence>
<evidence type="ECO:0008006" key="7">
    <source>
        <dbReference type="Google" id="ProtNLM"/>
    </source>
</evidence>
<name>A0AAE0BQH0_9CHLO</name>
<dbReference type="InterPro" id="IPR018260">
    <property type="entry name" value="Ribosomal_uL22_CS"/>
</dbReference>
<dbReference type="EMBL" id="LGRX02033796">
    <property type="protein sequence ID" value="KAK3239877.1"/>
    <property type="molecule type" value="Genomic_DNA"/>
</dbReference>
<evidence type="ECO:0000256" key="4">
    <source>
        <dbReference type="RuleBase" id="RU004005"/>
    </source>
</evidence>
<organism evidence="5 6">
    <name type="scientific">Cymbomonas tetramitiformis</name>
    <dbReference type="NCBI Taxonomy" id="36881"/>
    <lineage>
        <taxon>Eukaryota</taxon>
        <taxon>Viridiplantae</taxon>
        <taxon>Chlorophyta</taxon>
        <taxon>Pyramimonadophyceae</taxon>
        <taxon>Pyramimonadales</taxon>
        <taxon>Pyramimonadaceae</taxon>
        <taxon>Cymbomonas</taxon>
    </lineage>
</organism>